<protein>
    <submittedName>
        <fullName evidence="2">Uncharacterized protein</fullName>
    </submittedName>
</protein>
<feature type="region of interest" description="Disordered" evidence="1">
    <location>
        <begin position="22"/>
        <end position="53"/>
    </location>
</feature>
<dbReference type="AlphaFoldDB" id="A0A7J7KV71"/>
<evidence type="ECO:0000313" key="2">
    <source>
        <dbReference type="EMBL" id="KAF6134269.1"/>
    </source>
</evidence>
<dbReference type="Proteomes" id="UP000541444">
    <property type="component" value="Unassembled WGS sequence"/>
</dbReference>
<gene>
    <name evidence="2" type="ORF">GIB67_014037</name>
</gene>
<dbReference type="EMBL" id="JACGCM010002884">
    <property type="protein sequence ID" value="KAF6134269.1"/>
    <property type="molecule type" value="Genomic_DNA"/>
</dbReference>
<reference evidence="2 3" key="1">
    <citation type="journal article" date="2020" name="IScience">
        <title>Genome Sequencing of the Endangered Kingdonia uniflora (Circaeasteraceae, Ranunculales) Reveals Potential Mechanisms of Evolutionary Specialization.</title>
        <authorList>
            <person name="Sun Y."/>
            <person name="Deng T."/>
            <person name="Zhang A."/>
            <person name="Moore M.J."/>
            <person name="Landis J.B."/>
            <person name="Lin N."/>
            <person name="Zhang H."/>
            <person name="Zhang X."/>
            <person name="Huang J."/>
            <person name="Zhang X."/>
            <person name="Sun H."/>
            <person name="Wang H."/>
        </authorList>
    </citation>
    <scope>NUCLEOTIDE SEQUENCE [LARGE SCALE GENOMIC DNA]</scope>
    <source>
        <strain evidence="2">TB1705</strain>
        <tissue evidence="2">Leaf</tissue>
    </source>
</reference>
<proteinExistence type="predicted"/>
<name>A0A7J7KV71_9MAGN</name>
<sequence>KRYLKLLLELELDSRFERPNTSLELWPKGSSRSNYSQPRSNNFDPPGSHLVET</sequence>
<feature type="compositionally biased region" description="Polar residues" evidence="1">
    <location>
        <begin position="30"/>
        <end position="43"/>
    </location>
</feature>
<accession>A0A7J7KV71</accession>
<evidence type="ECO:0000256" key="1">
    <source>
        <dbReference type="SAM" id="MobiDB-lite"/>
    </source>
</evidence>
<keyword evidence="3" id="KW-1185">Reference proteome</keyword>
<evidence type="ECO:0000313" key="3">
    <source>
        <dbReference type="Proteomes" id="UP000541444"/>
    </source>
</evidence>
<feature type="non-terminal residue" evidence="2">
    <location>
        <position position="1"/>
    </location>
</feature>
<comment type="caution">
    <text evidence="2">The sequence shown here is derived from an EMBL/GenBank/DDBJ whole genome shotgun (WGS) entry which is preliminary data.</text>
</comment>
<organism evidence="2 3">
    <name type="scientific">Kingdonia uniflora</name>
    <dbReference type="NCBI Taxonomy" id="39325"/>
    <lineage>
        <taxon>Eukaryota</taxon>
        <taxon>Viridiplantae</taxon>
        <taxon>Streptophyta</taxon>
        <taxon>Embryophyta</taxon>
        <taxon>Tracheophyta</taxon>
        <taxon>Spermatophyta</taxon>
        <taxon>Magnoliopsida</taxon>
        <taxon>Ranunculales</taxon>
        <taxon>Circaeasteraceae</taxon>
        <taxon>Kingdonia</taxon>
    </lineage>
</organism>